<feature type="domain" description="HD Cas3-type" evidence="1">
    <location>
        <begin position="26"/>
        <end position="73"/>
    </location>
</feature>
<keyword evidence="3" id="KW-1185">Reference proteome</keyword>
<organism evidence="2 3">
    <name type="scientific">Nitrosospira multiformis</name>
    <dbReference type="NCBI Taxonomy" id="1231"/>
    <lineage>
        <taxon>Bacteria</taxon>
        <taxon>Pseudomonadati</taxon>
        <taxon>Pseudomonadota</taxon>
        <taxon>Betaproteobacteria</taxon>
        <taxon>Nitrosomonadales</taxon>
        <taxon>Nitrosomonadaceae</taxon>
        <taxon>Nitrosospira</taxon>
    </lineage>
</organism>
<evidence type="ECO:0000313" key="3">
    <source>
        <dbReference type="Proteomes" id="UP000183471"/>
    </source>
</evidence>
<evidence type="ECO:0000313" key="2">
    <source>
        <dbReference type="EMBL" id="SDQ54685.1"/>
    </source>
</evidence>
<keyword evidence="2" id="KW-0540">Nuclease</keyword>
<name>A0ABY0TAQ2_9PROT</name>
<proteinExistence type="predicted"/>
<gene>
    <name evidence="2" type="ORF">SAMN05216402_1265</name>
</gene>
<accession>A0ABY0TAQ2</accession>
<dbReference type="Proteomes" id="UP000183471">
    <property type="component" value="Unassembled WGS sequence"/>
</dbReference>
<sequence>MTNENQDEVDDMSHILMAHVRKDADGVWYEHLLNDHLQKVSRLAGGFAHTFGASEWAELAGLWHDLGKYSASF</sequence>
<reference evidence="2 3" key="1">
    <citation type="submission" date="2016-10" db="EMBL/GenBank/DDBJ databases">
        <authorList>
            <person name="Varghese N."/>
            <person name="Submissions S."/>
        </authorList>
    </citation>
    <scope>NUCLEOTIDE SEQUENCE [LARGE SCALE GENOMIC DNA]</scope>
    <source>
        <strain evidence="2 3">Nl1</strain>
    </source>
</reference>
<keyword evidence="2" id="KW-0255">Endonuclease</keyword>
<dbReference type="PROSITE" id="PS51643">
    <property type="entry name" value="HD_CAS3"/>
    <property type="match status" value="1"/>
</dbReference>
<dbReference type="EMBL" id="FNKY01000001">
    <property type="protein sequence ID" value="SDQ54685.1"/>
    <property type="molecule type" value="Genomic_DNA"/>
</dbReference>
<keyword evidence="2" id="KW-0378">Hydrolase</keyword>
<dbReference type="InterPro" id="IPR006483">
    <property type="entry name" value="CRISPR-assoc_Cas3_HD"/>
</dbReference>
<dbReference type="RefSeq" id="WP_218124308.1">
    <property type="nucleotide sequence ID" value="NZ_FNKY01000001.1"/>
</dbReference>
<dbReference type="SUPFAM" id="SSF109604">
    <property type="entry name" value="HD-domain/PDEase-like"/>
    <property type="match status" value="1"/>
</dbReference>
<comment type="caution">
    <text evidence="2">The sequence shown here is derived from an EMBL/GenBank/DDBJ whole genome shotgun (WGS) entry which is preliminary data.</text>
</comment>
<evidence type="ECO:0000259" key="1">
    <source>
        <dbReference type="PROSITE" id="PS51643"/>
    </source>
</evidence>
<protein>
    <submittedName>
        <fullName evidence="2">CRISPR-associated endonuclease/helicase Cas3</fullName>
    </submittedName>
</protein>
<dbReference type="GO" id="GO:0004519">
    <property type="term" value="F:endonuclease activity"/>
    <property type="evidence" value="ECO:0007669"/>
    <property type="project" value="UniProtKB-KW"/>
</dbReference>